<dbReference type="InterPro" id="IPR029033">
    <property type="entry name" value="His_PPase_superfam"/>
</dbReference>
<dbReference type="PANTHER" id="PTHR46517">
    <property type="entry name" value="FRUCTOSE-2,6-BISPHOSPHATASE TIGAR"/>
    <property type="match status" value="1"/>
</dbReference>
<evidence type="ECO:0000313" key="3">
    <source>
        <dbReference type="Proteomes" id="UP001519287"/>
    </source>
</evidence>
<dbReference type="GO" id="GO:0004619">
    <property type="term" value="F:phosphoglycerate mutase activity"/>
    <property type="evidence" value="ECO:0007669"/>
    <property type="project" value="UniProtKB-EC"/>
</dbReference>
<keyword evidence="2" id="KW-0413">Isomerase</keyword>
<dbReference type="EC" id="5.4.2.12" evidence="2"/>
<keyword evidence="3" id="KW-1185">Reference proteome</keyword>
<accession>A0ABS4J4I8</accession>
<keyword evidence="1" id="KW-0378">Hydrolase</keyword>
<evidence type="ECO:0000256" key="1">
    <source>
        <dbReference type="ARBA" id="ARBA00022801"/>
    </source>
</evidence>
<dbReference type="Proteomes" id="UP001519287">
    <property type="component" value="Unassembled WGS sequence"/>
</dbReference>
<comment type="caution">
    <text evidence="2">The sequence shown here is derived from an EMBL/GenBank/DDBJ whole genome shotgun (WGS) entry which is preliminary data.</text>
</comment>
<dbReference type="PANTHER" id="PTHR46517:SF1">
    <property type="entry name" value="FRUCTOSE-2,6-BISPHOSPHATASE TIGAR"/>
    <property type="match status" value="1"/>
</dbReference>
<evidence type="ECO:0000313" key="2">
    <source>
        <dbReference type="EMBL" id="MBP1994746.1"/>
    </source>
</evidence>
<dbReference type="Pfam" id="PF00300">
    <property type="entry name" value="His_Phos_1"/>
    <property type="match status" value="1"/>
</dbReference>
<reference evidence="2 3" key="1">
    <citation type="submission" date="2021-03" db="EMBL/GenBank/DDBJ databases">
        <title>Genomic Encyclopedia of Type Strains, Phase IV (KMG-IV): sequencing the most valuable type-strain genomes for metagenomic binning, comparative biology and taxonomic classification.</title>
        <authorList>
            <person name="Goeker M."/>
        </authorList>
    </citation>
    <scope>NUCLEOTIDE SEQUENCE [LARGE SCALE GENOMIC DNA]</scope>
    <source>
        <strain evidence="2 3">DSM 26048</strain>
    </source>
</reference>
<name>A0ABS4J4I8_9BACL</name>
<sequence>MSTTLGLIRHGRTEWNQLGKLQGQTDTDLTDEGRNQAQLLGLRLKNEAWDGIISSDLSRAKETAEIISAQSGIPIVAFDARIRERSFGLAEGMTLQERTAKWGAEWRKEDLGGETDEQVWSRWVDFAEAWMGKAPGEKLLVISHGGFIVQVLRGLSMEREEFLQNSSLTILQRAEAAWELTLYNCLIHLN</sequence>
<proteinExistence type="predicted"/>
<dbReference type="EMBL" id="JAGGLB010000028">
    <property type="protein sequence ID" value="MBP1994746.1"/>
    <property type="molecule type" value="Genomic_DNA"/>
</dbReference>
<dbReference type="SMART" id="SM00855">
    <property type="entry name" value="PGAM"/>
    <property type="match status" value="1"/>
</dbReference>
<dbReference type="Gene3D" id="3.40.50.1240">
    <property type="entry name" value="Phosphoglycerate mutase-like"/>
    <property type="match status" value="1"/>
</dbReference>
<dbReference type="InterPro" id="IPR013078">
    <property type="entry name" value="His_Pase_superF_clade-1"/>
</dbReference>
<dbReference type="InterPro" id="IPR051695">
    <property type="entry name" value="Phosphoglycerate_Mutase"/>
</dbReference>
<organism evidence="2 3">
    <name type="scientific">Paenibacillus eucommiae</name>
    <dbReference type="NCBI Taxonomy" id="1355755"/>
    <lineage>
        <taxon>Bacteria</taxon>
        <taxon>Bacillati</taxon>
        <taxon>Bacillota</taxon>
        <taxon>Bacilli</taxon>
        <taxon>Bacillales</taxon>
        <taxon>Paenibacillaceae</taxon>
        <taxon>Paenibacillus</taxon>
    </lineage>
</organism>
<dbReference type="RefSeq" id="WP_209976580.1">
    <property type="nucleotide sequence ID" value="NZ_JAGGLB010000028.1"/>
</dbReference>
<dbReference type="SUPFAM" id="SSF53254">
    <property type="entry name" value="Phosphoglycerate mutase-like"/>
    <property type="match status" value="1"/>
</dbReference>
<protein>
    <submittedName>
        <fullName evidence="2">Phosphoglycerate mutase</fullName>
        <ecNumber evidence="2">5.4.2.12</ecNumber>
    </submittedName>
</protein>
<gene>
    <name evidence="2" type="ORF">J2Z66_006386</name>
</gene>
<dbReference type="CDD" id="cd07067">
    <property type="entry name" value="HP_PGM_like"/>
    <property type="match status" value="1"/>
</dbReference>